<feature type="chain" id="PRO_5045977864" description="Lipoprotein" evidence="1">
    <location>
        <begin position="23"/>
        <end position="143"/>
    </location>
</feature>
<evidence type="ECO:0008006" key="4">
    <source>
        <dbReference type="Google" id="ProtNLM"/>
    </source>
</evidence>
<name>A0ABZ2LG93_9BACT</name>
<accession>A0ABZ2LG93</accession>
<organism evidence="2 3">
    <name type="scientific">Pendulispora rubella</name>
    <dbReference type="NCBI Taxonomy" id="2741070"/>
    <lineage>
        <taxon>Bacteria</taxon>
        <taxon>Pseudomonadati</taxon>
        <taxon>Myxococcota</taxon>
        <taxon>Myxococcia</taxon>
        <taxon>Myxococcales</taxon>
        <taxon>Sorangiineae</taxon>
        <taxon>Pendulisporaceae</taxon>
        <taxon>Pendulispora</taxon>
    </lineage>
</organism>
<evidence type="ECO:0000256" key="1">
    <source>
        <dbReference type="SAM" id="SignalP"/>
    </source>
</evidence>
<dbReference type="RefSeq" id="WP_394839609.1">
    <property type="nucleotide sequence ID" value="NZ_CP089929.1"/>
</dbReference>
<proteinExistence type="predicted"/>
<dbReference type="EMBL" id="CP089983">
    <property type="protein sequence ID" value="WXB09936.1"/>
    <property type="molecule type" value="Genomic_DNA"/>
</dbReference>
<dbReference type="PROSITE" id="PS51257">
    <property type="entry name" value="PROKAR_LIPOPROTEIN"/>
    <property type="match status" value="1"/>
</dbReference>
<keyword evidence="1" id="KW-0732">Signal</keyword>
<keyword evidence="3" id="KW-1185">Reference proteome</keyword>
<sequence>MIFRGIPLGAALAGLVAVAVGACGTEPTGVETCRRIEEERCRAAAACGNIDLDVPKHNGDSVGDKVEGCILWYHDACLHGLMNSEPDNRSVEVCIEAIKAGDCNVVAHPEQSPACLWIVPPDRRPSLDAGDAGDASDAADSGG</sequence>
<protein>
    <recommendedName>
        <fullName evidence="4">Lipoprotein</fullName>
    </recommendedName>
</protein>
<evidence type="ECO:0000313" key="2">
    <source>
        <dbReference type="EMBL" id="WXB09936.1"/>
    </source>
</evidence>
<feature type="signal peptide" evidence="1">
    <location>
        <begin position="1"/>
        <end position="22"/>
    </location>
</feature>
<reference evidence="2" key="1">
    <citation type="submission" date="2021-12" db="EMBL/GenBank/DDBJ databases">
        <title>Discovery of the Pendulisporaceae a myxobacterial family with distinct sporulation behavior and unique specialized metabolism.</title>
        <authorList>
            <person name="Garcia R."/>
            <person name="Popoff A."/>
            <person name="Bader C.D."/>
            <person name="Loehr J."/>
            <person name="Walesch S."/>
            <person name="Walt C."/>
            <person name="Boldt J."/>
            <person name="Bunk B."/>
            <person name="Haeckl F.J.F.P.J."/>
            <person name="Gunesch A.P."/>
            <person name="Birkelbach J."/>
            <person name="Nuebel U."/>
            <person name="Pietschmann T."/>
            <person name="Bach T."/>
            <person name="Mueller R."/>
        </authorList>
    </citation>
    <scope>NUCLEOTIDE SEQUENCE</scope>
    <source>
        <strain evidence="2">MSr11367</strain>
    </source>
</reference>
<dbReference type="Proteomes" id="UP001374803">
    <property type="component" value="Chromosome"/>
</dbReference>
<gene>
    <name evidence="2" type="ORF">LVJ94_22240</name>
</gene>
<evidence type="ECO:0000313" key="3">
    <source>
        <dbReference type="Proteomes" id="UP001374803"/>
    </source>
</evidence>